<dbReference type="Pfam" id="PF10566">
    <property type="entry name" value="Glyco_hydro_97"/>
    <property type="match status" value="1"/>
</dbReference>
<proteinExistence type="predicted"/>
<dbReference type="Proteomes" id="UP000636010">
    <property type="component" value="Unassembled WGS sequence"/>
</dbReference>
<evidence type="ECO:0000259" key="7">
    <source>
        <dbReference type="Pfam" id="PF10566"/>
    </source>
</evidence>
<organism evidence="10 11">
    <name type="scientific">Marivirga lumbricoides</name>
    <dbReference type="NCBI Taxonomy" id="1046115"/>
    <lineage>
        <taxon>Bacteria</taxon>
        <taxon>Pseudomonadati</taxon>
        <taxon>Bacteroidota</taxon>
        <taxon>Cytophagia</taxon>
        <taxon>Cytophagales</taxon>
        <taxon>Marivirgaceae</taxon>
        <taxon>Marivirga</taxon>
    </lineage>
</organism>
<evidence type="ECO:0000256" key="2">
    <source>
        <dbReference type="ARBA" id="ARBA00011245"/>
    </source>
</evidence>
<dbReference type="InterPro" id="IPR029483">
    <property type="entry name" value="GH97_C"/>
</dbReference>
<feature type="signal peptide" evidence="6">
    <location>
        <begin position="1"/>
        <end position="23"/>
    </location>
</feature>
<dbReference type="InterPro" id="IPR029486">
    <property type="entry name" value="GH97_N"/>
</dbReference>
<keyword evidence="6" id="KW-0732">Signal</keyword>
<evidence type="ECO:0000313" key="10">
    <source>
        <dbReference type="EMBL" id="GGC25290.1"/>
    </source>
</evidence>
<evidence type="ECO:0000256" key="6">
    <source>
        <dbReference type="SAM" id="SignalP"/>
    </source>
</evidence>
<dbReference type="InterPro" id="IPR017853">
    <property type="entry name" value="GH"/>
</dbReference>
<evidence type="ECO:0000256" key="5">
    <source>
        <dbReference type="ARBA" id="ARBA00023295"/>
    </source>
</evidence>
<dbReference type="SUPFAM" id="SSF51445">
    <property type="entry name" value="(Trans)glycosidases"/>
    <property type="match status" value="1"/>
</dbReference>
<keyword evidence="11" id="KW-1185">Reference proteome</keyword>
<comment type="cofactor">
    <cofactor evidence="1">
        <name>Ca(2+)</name>
        <dbReference type="ChEBI" id="CHEBI:29108"/>
    </cofactor>
</comment>
<feature type="domain" description="Glycosyl-hydrolase 97 C-terminal oligomerisation" evidence="9">
    <location>
        <begin position="552"/>
        <end position="648"/>
    </location>
</feature>
<evidence type="ECO:0000259" key="8">
    <source>
        <dbReference type="Pfam" id="PF14508"/>
    </source>
</evidence>
<dbReference type="InterPro" id="IPR052720">
    <property type="entry name" value="Glycosyl_hydrolase_97"/>
</dbReference>
<evidence type="ECO:0000256" key="3">
    <source>
        <dbReference type="ARBA" id="ARBA00022801"/>
    </source>
</evidence>
<feature type="chain" id="PRO_5046495485" evidence="6">
    <location>
        <begin position="24"/>
        <end position="651"/>
    </location>
</feature>
<accession>A0ABQ1LL60</accession>
<dbReference type="InterPro" id="IPR014718">
    <property type="entry name" value="GH-type_carb-bd"/>
</dbReference>
<dbReference type="InterPro" id="IPR013780">
    <property type="entry name" value="Glyco_hydro_b"/>
</dbReference>
<reference evidence="11" key="1">
    <citation type="journal article" date="2019" name="Int. J. Syst. Evol. Microbiol.">
        <title>The Global Catalogue of Microorganisms (GCM) 10K type strain sequencing project: providing services to taxonomists for standard genome sequencing and annotation.</title>
        <authorList>
            <consortium name="The Broad Institute Genomics Platform"/>
            <consortium name="The Broad Institute Genome Sequencing Center for Infectious Disease"/>
            <person name="Wu L."/>
            <person name="Ma J."/>
        </authorList>
    </citation>
    <scope>NUCLEOTIDE SEQUENCE [LARGE SCALE GENOMIC DNA]</scope>
    <source>
        <strain evidence="11">CGMCC 1.10832</strain>
    </source>
</reference>
<evidence type="ECO:0000313" key="11">
    <source>
        <dbReference type="Proteomes" id="UP000636010"/>
    </source>
</evidence>
<sequence>MNMKKLLIVRLALSLILFQSAAAKDIAVKSPNGKITVTVKLAEEIAFSINYRKQPLLEKGIISLALLNETLGENPKLISSKTHTIEEVLYPVIPLKNSELRNHSNVLNLHFQNDYQLEFRVFDDGVSYRFITTKQDEIIVLNETSSYQLADNYKAYLSKTERTFSNYEHIYAPVWIQDFTKEDLAVLPLFLDAQRAKMLIAEADLHDYPAMFLEGGEGNTIQGWFPKYPEETAAQSDRRLKITKEANYIAQTNGSRSFPWRVFAIAEQDKDIATNDLVYILSSPSQFDNFDWIKPGQTSWEWWHASNIYGVDFKAGYNTETYKYYIDFASDYGLAYVLMDEGWSLSVSDISKPNPDIDLDELVRYAKEKNVKIILWASWLAVENNPAFIEQVKEIGAAGVKIDFMDRSDQWMMNYYERIAKKAFENELLVDFHGSISPRGLRRTYPNVISFEGVTGMEQNKGGGHDTPNNRVILPFTRNLVGPMDYTPGAVKSVHPKYWRANWYNPMSIGTRAHQVALFVVFESGLQMLADNPSDYYKEKEYTQFITDVPTTWDETVVLGAQIGEYYVVAKRKGNEWFIGGITNDKNRDFEIDFSFLDKGKEFSMTLFKDGINADSYATDYKVIKKNIQLGDKMLIKMVKNGGFAAKLTSK</sequence>
<dbReference type="Gene3D" id="3.20.20.70">
    <property type="entry name" value="Aldolase class I"/>
    <property type="match status" value="1"/>
</dbReference>
<comment type="subunit">
    <text evidence="2">Monomer.</text>
</comment>
<gene>
    <name evidence="10" type="ORF">GCM10011506_08200</name>
</gene>
<dbReference type="Gene3D" id="2.60.40.1180">
    <property type="entry name" value="Golgi alpha-mannosidase II"/>
    <property type="match status" value="1"/>
</dbReference>
<name>A0ABQ1LL60_9BACT</name>
<protein>
    <submittedName>
        <fullName evidence="10">Alpha-glucosidase</fullName>
    </submittedName>
</protein>
<keyword evidence="5" id="KW-0326">Glycosidase</keyword>
<keyword evidence="3" id="KW-0378">Hydrolase</keyword>
<feature type="domain" description="Glycosyl-hydrolase 97 N-terminal" evidence="8">
    <location>
        <begin position="28"/>
        <end position="284"/>
    </location>
</feature>
<dbReference type="EMBL" id="BMEC01000002">
    <property type="protein sequence ID" value="GGC25290.1"/>
    <property type="molecule type" value="Genomic_DNA"/>
</dbReference>
<dbReference type="Pfam" id="PF14509">
    <property type="entry name" value="GH97_C"/>
    <property type="match status" value="1"/>
</dbReference>
<dbReference type="Pfam" id="PF14508">
    <property type="entry name" value="GH97_N"/>
    <property type="match status" value="1"/>
</dbReference>
<evidence type="ECO:0000259" key="9">
    <source>
        <dbReference type="Pfam" id="PF14509"/>
    </source>
</evidence>
<keyword evidence="4" id="KW-0106">Calcium</keyword>
<dbReference type="PANTHER" id="PTHR35803">
    <property type="entry name" value="GLUCAN 1,4-ALPHA-GLUCOSIDASE SUSB-RELATED"/>
    <property type="match status" value="1"/>
</dbReference>
<comment type="caution">
    <text evidence="10">The sequence shown here is derived from an EMBL/GenBank/DDBJ whole genome shotgun (WGS) entry which is preliminary data.</text>
</comment>
<dbReference type="PANTHER" id="PTHR35803:SF2">
    <property type="entry name" value="RETAINING ALPHA-GALACTOSIDASE"/>
    <property type="match status" value="1"/>
</dbReference>
<dbReference type="InterPro" id="IPR013785">
    <property type="entry name" value="Aldolase_TIM"/>
</dbReference>
<dbReference type="InterPro" id="IPR019563">
    <property type="entry name" value="GH97_catalytic"/>
</dbReference>
<evidence type="ECO:0000256" key="4">
    <source>
        <dbReference type="ARBA" id="ARBA00022837"/>
    </source>
</evidence>
<dbReference type="Gene3D" id="2.70.98.10">
    <property type="match status" value="1"/>
</dbReference>
<evidence type="ECO:0000256" key="1">
    <source>
        <dbReference type="ARBA" id="ARBA00001913"/>
    </source>
</evidence>
<feature type="domain" description="Glycosyl-hydrolase 97 catalytic" evidence="7">
    <location>
        <begin position="302"/>
        <end position="454"/>
    </location>
</feature>